<evidence type="ECO:0000259" key="3">
    <source>
        <dbReference type="Pfam" id="PF12793"/>
    </source>
</evidence>
<name>A0ABS6DLS7_9ENTR</name>
<gene>
    <name evidence="4" type="ORF">KC222_19005</name>
</gene>
<comment type="caution">
    <text evidence="4">The sequence shown here is derived from an EMBL/GenBank/DDBJ whole genome shotgun (WGS) entry which is preliminary data.</text>
</comment>
<dbReference type="PANTHER" id="PTHR30290:SF72">
    <property type="entry name" value="HTH-TYPE TRANSCRIPTIONAL REGULATOR SGRR"/>
    <property type="match status" value="1"/>
</dbReference>
<sequence>MKLKRLARQYRRLLQRWQTMPVTINLYDISDALACSPRYARTLLNAMSDQGWLGWSAQPGRGNSGYLQCLLNESALHEIEHPPRTKVAEASTAELLQHPGSSPPGSGIKITFYRPLAALIPSLHTHWAERHLLRMVHAGLTRISDEGLVKPDLACAFEHSEDFCEWRFYIQPGLTWHNGETLHPAQIERFARDRLMQEIANISQVELLGSCTLIVKLKTPDTRLPSRLANPAYFLAHPDEGECGLGPYAVVSHSKEWLHLRSSGHYYGRKPVIENIEYQATFQMPEKWTRIRIEDYTLSREMVSHASRNAVGILLLAFNMNRPGITPGQRALVNALASQSVAELQVENKLVVSAEHFDIRDNKAQPDFSVQLPESLSLDYFYTGESDLIVERLKSKLKYRGCLLKTKPISPDRWYLERDWQEKDLGLAFFQPGHDLEFSVEDRFRNGTMVQTLVSSEMKVRVEKFFAAAAMSDSYKKHINRAVRLFLNSDGLQLLFSYRFSVQVSSALKNVQFTPEGWPDYSRMWIDESYVGPDIATAIQNQNTARAFAFC</sequence>
<dbReference type="Pfam" id="PF12793">
    <property type="entry name" value="SgrR_N"/>
    <property type="match status" value="1"/>
</dbReference>
<evidence type="ECO:0000313" key="5">
    <source>
        <dbReference type="Proteomes" id="UP000686327"/>
    </source>
</evidence>
<proteinExistence type="predicted"/>
<accession>A0ABS6DLS7</accession>
<keyword evidence="5" id="KW-1185">Reference proteome</keyword>
<evidence type="ECO:0000313" key="4">
    <source>
        <dbReference type="EMBL" id="MBU4684093.1"/>
    </source>
</evidence>
<evidence type="ECO:0000259" key="2">
    <source>
        <dbReference type="Pfam" id="PF00496"/>
    </source>
</evidence>
<dbReference type="Proteomes" id="UP000686327">
    <property type="component" value="Unassembled WGS sequence"/>
</dbReference>
<evidence type="ECO:0000256" key="1">
    <source>
        <dbReference type="ARBA" id="ARBA00023125"/>
    </source>
</evidence>
<dbReference type="PANTHER" id="PTHR30290">
    <property type="entry name" value="PERIPLASMIC BINDING COMPONENT OF ABC TRANSPORTER"/>
    <property type="match status" value="1"/>
</dbReference>
<dbReference type="EMBL" id="JAGRYU010000035">
    <property type="protein sequence ID" value="MBU4684093.1"/>
    <property type="molecule type" value="Genomic_DNA"/>
</dbReference>
<dbReference type="InterPro" id="IPR025370">
    <property type="entry name" value="SgrR_HTH_N"/>
</dbReference>
<feature type="domain" description="Solute-binding protein family 5" evidence="2">
    <location>
        <begin position="149"/>
        <end position="281"/>
    </location>
</feature>
<reference evidence="5" key="1">
    <citation type="submission" date="2023-07" db="EMBL/GenBank/DDBJ databases">
        <title>Cedecea davisae an AmpC producer and its therapeutic implications.</title>
        <authorList>
            <person name="Notter J."/>
        </authorList>
    </citation>
    <scope>NUCLEOTIDE SEQUENCE [LARGE SCALE GENOMIC DNA]</scope>
    <source>
        <strain evidence="5">1</strain>
    </source>
</reference>
<dbReference type="Pfam" id="PF00496">
    <property type="entry name" value="SBP_bac_5"/>
    <property type="match status" value="1"/>
</dbReference>
<dbReference type="InterPro" id="IPR000914">
    <property type="entry name" value="SBP_5_dom"/>
</dbReference>
<protein>
    <submittedName>
        <fullName evidence="4">SgrR family transcriptional regulator</fullName>
    </submittedName>
</protein>
<dbReference type="RefSeq" id="WP_216376914.1">
    <property type="nucleotide sequence ID" value="NZ_JAGRYT010000038.1"/>
</dbReference>
<dbReference type="InterPro" id="IPR039424">
    <property type="entry name" value="SBP_5"/>
</dbReference>
<keyword evidence="1" id="KW-0238">DNA-binding</keyword>
<feature type="domain" description="Transcriptional regulator SgrR N-terminal HTH" evidence="3">
    <location>
        <begin position="5"/>
        <end position="78"/>
    </location>
</feature>
<organism evidence="4 5">
    <name type="scientific">Cedecea davisae</name>
    <dbReference type="NCBI Taxonomy" id="158484"/>
    <lineage>
        <taxon>Bacteria</taxon>
        <taxon>Pseudomonadati</taxon>
        <taxon>Pseudomonadota</taxon>
        <taxon>Gammaproteobacteria</taxon>
        <taxon>Enterobacterales</taxon>
        <taxon>Enterobacteriaceae</taxon>
        <taxon>Cedecea</taxon>
    </lineage>
</organism>